<name>A0A1D8JFN7_9BACL</name>
<evidence type="ECO:0000256" key="5">
    <source>
        <dbReference type="RuleBase" id="RU003345"/>
    </source>
</evidence>
<dbReference type="Gene3D" id="3.40.309.10">
    <property type="entry name" value="Aldehyde Dehydrogenase, Chain A, domain 2"/>
    <property type="match status" value="1"/>
</dbReference>
<dbReference type="Proteomes" id="UP000185746">
    <property type="component" value="Chromosome"/>
</dbReference>
<dbReference type="InterPro" id="IPR016160">
    <property type="entry name" value="Ald_DH_CS_CYS"/>
</dbReference>
<evidence type="ECO:0000256" key="4">
    <source>
        <dbReference type="PROSITE-ProRule" id="PRU10007"/>
    </source>
</evidence>
<dbReference type="CDD" id="cd07091">
    <property type="entry name" value="ALDH_F1-2_Ald2-like"/>
    <property type="match status" value="1"/>
</dbReference>
<organism evidence="7 8">
    <name type="scientific">Sporosarcina ureilytica</name>
    <dbReference type="NCBI Taxonomy" id="298596"/>
    <lineage>
        <taxon>Bacteria</taxon>
        <taxon>Bacillati</taxon>
        <taxon>Bacillota</taxon>
        <taxon>Bacilli</taxon>
        <taxon>Bacillales</taxon>
        <taxon>Caryophanaceae</taxon>
        <taxon>Sporosarcina</taxon>
    </lineage>
</organism>
<proteinExistence type="inferred from homology"/>
<gene>
    <name evidence="7" type="ORF">BI350_08265</name>
</gene>
<evidence type="ECO:0000256" key="3">
    <source>
        <dbReference type="ARBA" id="ARBA00023027"/>
    </source>
</evidence>
<reference evidence="7 8" key="1">
    <citation type="submission" date="2016-09" db="EMBL/GenBank/DDBJ databases">
        <title>Complete genome sequence of the Lysinibacillus sphaericus LMG 22257, a specie of Bacillus with ureolytic activity that can effectively biodeposit calcium carbonate.</title>
        <authorList>
            <person name="Yan W."/>
        </authorList>
    </citation>
    <scope>NUCLEOTIDE SEQUENCE [LARGE SCALE GENOMIC DNA]</scope>
    <source>
        <strain evidence="7 8">LMG 22257</strain>
    </source>
</reference>
<dbReference type="InterPro" id="IPR015590">
    <property type="entry name" value="Aldehyde_DH_dom"/>
</dbReference>
<keyword evidence="8" id="KW-1185">Reference proteome</keyword>
<dbReference type="AlphaFoldDB" id="A0A1D8JFN7"/>
<dbReference type="KEGG" id="surl:BI350_08265"/>
<dbReference type="Gene3D" id="3.40.605.10">
    <property type="entry name" value="Aldehyde Dehydrogenase, Chain A, domain 1"/>
    <property type="match status" value="1"/>
</dbReference>
<dbReference type="SUPFAM" id="SSF53720">
    <property type="entry name" value="ALDH-like"/>
    <property type="match status" value="1"/>
</dbReference>
<dbReference type="FunFam" id="3.40.309.10:FF:000012">
    <property type="entry name" value="Betaine aldehyde dehydrogenase"/>
    <property type="match status" value="1"/>
</dbReference>
<dbReference type="InterPro" id="IPR016162">
    <property type="entry name" value="Ald_DH_N"/>
</dbReference>
<dbReference type="PANTHER" id="PTHR11699">
    <property type="entry name" value="ALDEHYDE DEHYDROGENASE-RELATED"/>
    <property type="match status" value="1"/>
</dbReference>
<protein>
    <submittedName>
        <fullName evidence="7">Betaine-aldehyde dehydrogenase</fullName>
    </submittedName>
</protein>
<dbReference type="PROSITE" id="PS00687">
    <property type="entry name" value="ALDEHYDE_DEHYDR_GLU"/>
    <property type="match status" value="1"/>
</dbReference>
<accession>A0A1D8JFN7</accession>
<dbReference type="EMBL" id="CP017560">
    <property type="protein sequence ID" value="AOV07527.1"/>
    <property type="molecule type" value="Genomic_DNA"/>
</dbReference>
<dbReference type="GO" id="GO:0016620">
    <property type="term" value="F:oxidoreductase activity, acting on the aldehyde or oxo group of donors, NAD or NADP as acceptor"/>
    <property type="evidence" value="ECO:0007669"/>
    <property type="project" value="InterPro"/>
</dbReference>
<feature type="domain" description="Aldehyde dehydrogenase" evidence="6">
    <location>
        <begin position="34"/>
        <end position="499"/>
    </location>
</feature>
<dbReference type="FunFam" id="3.40.605.10:FF:000026">
    <property type="entry name" value="Aldehyde dehydrogenase, putative"/>
    <property type="match status" value="1"/>
</dbReference>
<evidence type="ECO:0000256" key="1">
    <source>
        <dbReference type="ARBA" id="ARBA00009986"/>
    </source>
</evidence>
<keyword evidence="3" id="KW-0520">NAD</keyword>
<sequence>MSKTLIAEKAVQLDGRVEDFLRGGPKKLFIGGEFVESISGKTFETVNPATGKVITSVYEADKEDVNRAVEAAEKAFYGEWRKVTPSERGKMMWRLADLLEEHLEPLAQLEALDNGKPISHARAADLPLSIDHFRYYAGWATKISGEVIDSSTGKDMLAYTRREPVGVVGQIIPWNFPILMLAWKMGAALATGNVIIFKSAEQTPLSALYLADLVKQAGFPDGVVNMLSGYGETAGNAMVQHPRIRKIAFTGSTEVGKLIQQQSTGNLKRLSLELGGKSPNIIFSDADLSKAIPGAMMGIFFNQGQACSAGSRLYVHKKVYDKVMAEIVSRTSKMRQGIGLDELTEIGPLVSEEQFKRVTRYLEAGHQAGAEALIGGQPLDRSGYFIPPTIFADVNNEMSITQEEIFGPVLSAMPFDDEDDLTDIIRQANDTEYGLAAGIWTTDVRKAHKVAHAIEAGTVWVNDYNALDAAIPFGGYKQSGYGREMGSYALDLYTQVKSVWVNLE</sequence>
<dbReference type="InterPro" id="IPR029510">
    <property type="entry name" value="Ald_DH_CS_GLU"/>
</dbReference>
<dbReference type="Pfam" id="PF00171">
    <property type="entry name" value="Aldedh"/>
    <property type="match status" value="1"/>
</dbReference>
<evidence type="ECO:0000259" key="6">
    <source>
        <dbReference type="Pfam" id="PF00171"/>
    </source>
</evidence>
<evidence type="ECO:0000313" key="7">
    <source>
        <dbReference type="EMBL" id="AOV07527.1"/>
    </source>
</evidence>
<evidence type="ECO:0000256" key="2">
    <source>
        <dbReference type="ARBA" id="ARBA00023002"/>
    </source>
</evidence>
<dbReference type="PROSITE" id="PS00070">
    <property type="entry name" value="ALDEHYDE_DEHYDR_CYS"/>
    <property type="match status" value="1"/>
</dbReference>
<dbReference type="FunFam" id="3.40.605.10:FF:000011">
    <property type="entry name" value="ALD5p Mitochondrial aldehyde dehydrogenase"/>
    <property type="match status" value="1"/>
</dbReference>
<dbReference type="InterPro" id="IPR016163">
    <property type="entry name" value="Ald_DH_C"/>
</dbReference>
<comment type="similarity">
    <text evidence="1 5">Belongs to the aldehyde dehydrogenase family.</text>
</comment>
<keyword evidence="2 5" id="KW-0560">Oxidoreductase</keyword>
<feature type="active site" evidence="4">
    <location>
        <position position="273"/>
    </location>
</feature>
<evidence type="ECO:0000313" key="8">
    <source>
        <dbReference type="Proteomes" id="UP000185746"/>
    </source>
</evidence>
<dbReference type="InterPro" id="IPR016161">
    <property type="entry name" value="Ald_DH/histidinol_DH"/>
</dbReference>